<feature type="transmembrane region" description="Helical" evidence="1">
    <location>
        <begin position="75"/>
        <end position="95"/>
    </location>
</feature>
<evidence type="ECO:0008006" key="4">
    <source>
        <dbReference type="Google" id="ProtNLM"/>
    </source>
</evidence>
<comment type="caution">
    <text evidence="2">The sequence shown here is derived from an EMBL/GenBank/DDBJ whole genome shotgun (WGS) entry which is preliminary data.</text>
</comment>
<gene>
    <name evidence="2" type="ORF">GH885_14990</name>
</gene>
<evidence type="ECO:0000313" key="3">
    <source>
        <dbReference type="Proteomes" id="UP000435187"/>
    </source>
</evidence>
<dbReference type="Proteomes" id="UP000435187">
    <property type="component" value="Unassembled WGS sequence"/>
</dbReference>
<protein>
    <recommendedName>
        <fullName evidence="4">DUF2975 domain-containing protein</fullName>
    </recommendedName>
</protein>
<dbReference type="EMBL" id="WJEE01000036">
    <property type="protein sequence ID" value="MRI67626.1"/>
    <property type="molecule type" value="Genomic_DNA"/>
</dbReference>
<keyword evidence="1" id="KW-0812">Transmembrane</keyword>
<name>A0A6N7R3F8_9BACI</name>
<keyword evidence="1" id="KW-1133">Transmembrane helix</keyword>
<keyword evidence="1" id="KW-0472">Membrane</keyword>
<evidence type="ECO:0000313" key="2">
    <source>
        <dbReference type="EMBL" id="MRI67626.1"/>
    </source>
</evidence>
<accession>A0A6N7R3F8</accession>
<feature type="transmembrane region" description="Helical" evidence="1">
    <location>
        <begin position="12"/>
        <end position="38"/>
    </location>
</feature>
<sequence>MNTKTLFKVTYLICRTLFFLIIPIGLFSFLYHMAFLIFPNSSFAESFGEFEPTISYLAIEFETQPDIFINTDIKILSFICEVSLFILVLGILRIVDKLFKNIYKESLFMMENVKLFYMIGIFILSFGTIFFYTEGLIFDKTIEALHITNASIGFSNLSYIDTIFTGIACLLIGAALKVAVKAVEENKYTI</sequence>
<feature type="transmembrane region" description="Helical" evidence="1">
    <location>
        <begin position="158"/>
        <end position="180"/>
    </location>
</feature>
<reference evidence="2 3" key="1">
    <citation type="submission" date="2019-10" db="EMBL/GenBank/DDBJ databases">
        <title>Gracilibacillus salitolerans sp. nov., a moderate halophile isolated from a saline soil in northwest China.</title>
        <authorList>
            <person name="Gan L."/>
        </authorList>
    </citation>
    <scope>NUCLEOTIDE SEQUENCE [LARGE SCALE GENOMIC DNA]</scope>
    <source>
        <strain evidence="2 3">TP2-8</strain>
    </source>
</reference>
<feature type="transmembrane region" description="Helical" evidence="1">
    <location>
        <begin position="115"/>
        <end position="138"/>
    </location>
</feature>
<proteinExistence type="predicted"/>
<organism evidence="2 3">
    <name type="scientific">Gracilibacillus thailandensis</name>
    <dbReference type="NCBI Taxonomy" id="563735"/>
    <lineage>
        <taxon>Bacteria</taxon>
        <taxon>Bacillati</taxon>
        <taxon>Bacillota</taxon>
        <taxon>Bacilli</taxon>
        <taxon>Bacillales</taxon>
        <taxon>Bacillaceae</taxon>
        <taxon>Gracilibacillus</taxon>
    </lineage>
</organism>
<keyword evidence="3" id="KW-1185">Reference proteome</keyword>
<evidence type="ECO:0000256" key="1">
    <source>
        <dbReference type="SAM" id="Phobius"/>
    </source>
</evidence>
<dbReference type="AlphaFoldDB" id="A0A6N7R3F8"/>
<dbReference type="RefSeq" id="WP_153836189.1">
    <property type="nucleotide sequence ID" value="NZ_JBHUMW010000068.1"/>
</dbReference>